<comment type="caution">
    <text evidence="8">The sequence shown here is derived from an EMBL/GenBank/DDBJ whole genome shotgun (WGS) entry which is preliminary data.</text>
</comment>
<keyword evidence="3" id="KW-0862">Zinc</keyword>
<evidence type="ECO:0000313" key="9">
    <source>
        <dbReference type="Proteomes" id="UP000605846"/>
    </source>
</evidence>
<keyword evidence="2 4" id="KW-0863">Zinc-finger</keyword>
<reference evidence="8" key="1">
    <citation type="submission" date="2020-01" db="EMBL/GenBank/DDBJ databases">
        <title>Genome Sequencing of Three Apophysomyces-Like Fungal Strains Confirms a Novel Fungal Genus in the Mucoromycota with divergent Burkholderia-like Endosymbiotic Bacteria.</title>
        <authorList>
            <person name="Stajich J.E."/>
            <person name="Macias A.M."/>
            <person name="Carter-House D."/>
            <person name="Lovett B."/>
            <person name="Kasson L.R."/>
            <person name="Berry K."/>
            <person name="Grigoriev I."/>
            <person name="Chang Y."/>
            <person name="Spatafora J."/>
            <person name="Kasson M.T."/>
        </authorList>
    </citation>
    <scope>NUCLEOTIDE SEQUENCE</scope>
    <source>
        <strain evidence="8">NRRL A-21654</strain>
    </source>
</reference>
<dbReference type="InterPro" id="IPR000467">
    <property type="entry name" value="G_patch_dom"/>
</dbReference>
<evidence type="ECO:0000259" key="6">
    <source>
        <dbReference type="PROSITE" id="PS50157"/>
    </source>
</evidence>
<evidence type="ECO:0000259" key="7">
    <source>
        <dbReference type="PROSITE" id="PS50174"/>
    </source>
</evidence>
<dbReference type="PROSITE" id="PS00028">
    <property type="entry name" value="ZINC_FINGER_C2H2_1"/>
    <property type="match status" value="1"/>
</dbReference>
<organism evidence="8 9">
    <name type="scientific">Apophysomyces ossiformis</name>
    <dbReference type="NCBI Taxonomy" id="679940"/>
    <lineage>
        <taxon>Eukaryota</taxon>
        <taxon>Fungi</taxon>
        <taxon>Fungi incertae sedis</taxon>
        <taxon>Mucoromycota</taxon>
        <taxon>Mucoromycotina</taxon>
        <taxon>Mucoromycetes</taxon>
        <taxon>Mucorales</taxon>
        <taxon>Mucorineae</taxon>
        <taxon>Mucoraceae</taxon>
        <taxon>Apophysomyces</taxon>
    </lineage>
</organism>
<evidence type="ECO:0000256" key="1">
    <source>
        <dbReference type="ARBA" id="ARBA00022723"/>
    </source>
</evidence>
<protein>
    <recommendedName>
        <fullName evidence="10">G-patch domain-containing protein</fullName>
    </recommendedName>
</protein>
<feature type="compositionally biased region" description="Polar residues" evidence="5">
    <location>
        <begin position="318"/>
        <end position="331"/>
    </location>
</feature>
<dbReference type="GO" id="GO:0003676">
    <property type="term" value="F:nucleic acid binding"/>
    <property type="evidence" value="ECO:0007669"/>
    <property type="project" value="InterPro"/>
</dbReference>
<dbReference type="Pfam" id="PF12171">
    <property type="entry name" value="zf-C2H2_jaz"/>
    <property type="match status" value="1"/>
</dbReference>
<feature type="compositionally biased region" description="Low complexity" evidence="5">
    <location>
        <begin position="338"/>
        <end position="351"/>
    </location>
</feature>
<feature type="domain" description="C2H2-type" evidence="6">
    <location>
        <begin position="139"/>
        <end position="168"/>
    </location>
</feature>
<dbReference type="OrthoDB" id="4822at2759"/>
<feature type="region of interest" description="Disordered" evidence="5">
    <location>
        <begin position="165"/>
        <end position="283"/>
    </location>
</feature>
<feature type="region of interest" description="Disordered" evidence="5">
    <location>
        <begin position="304"/>
        <end position="351"/>
    </location>
</feature>
<dbReference type="InterPro" id="IPR022755">
    <property type="entry name" value="Znf_C2H2_jaz"/>
</dbReference>
<evidence type="ECO:0000256" key="2">
    <source>
        <dbReference type="ARBA" id="ARBA00022771"/>
    </source>
</evidence>
<dbReference type="PROSITE" id="PS50157">
    <property type="entry name" value="ZINC_FINGER_C2H2_2"/>
    <property type="match status" value="1"/>
</dbReference>
<dbReference type="Pfam" id="PF01585">
    <property type="entry name" value="G-patch"/>
    <property type="match status" value="1"/>
</dbReference>
<dbReference type="SMART" id="SM00443">
    <property type="entry name" value="G_patch"/>
    <property type="match status" value="1"/>
</dbReference>
<dbReference type="InterPro" id="IPR013087">
    <property type="entry name" value="Znf_C2H2_type"/>
</dbReference>
<proteinExistence type="predicted"/>
<keyword evidence="9" id="KW-1185">Reference proteome</keyword>
<dbReference type="AlphaFoldDB" id="A0A8H7BMC3"/>
<dbReference type="EMBL" id="JABAYA010000209">
    <property type="protein sequence ID" value="KAF7722185.1"/>
    <property type="molecule type" value="Genomic_DNA"/>
</dbReference>
<evidence type="ECO:0000256" key="4">
    <source>
        <dbReference type="PROSITE-ProRule" id="PRU00042"/>
    </source>
</evidence>
<feature type="compositionally biased region" description="Basic and acidic residues" evidence="5">
    <location>
        <begin position="100"/>
        <end position="119"/>
    </location>
</feature>
<sequence length="351" mass="39125">MSSLRKQEEVYDANELEYGDLTFDAELEEAQQASMETHIPESNVGYRLLQKMGWKAGQGLGSEGQGRIDPIRIDLKLDSLGVGKEGEENAYHVSSTAKRKALDSEKQLEETEEEKQQREVKAVKQEAIERELKVVKRAFYCELCDKQYRNISEYEQHLQSYDHHHRKRFKDMKEQARKSAFVQSDREKKRERERKREERELKRMQEAMRKSTSLVSDKKEPILTPVKNIERTAAVQNNSDSRRDGTGGWTTVTETSRRAAAAGGGGGWTTVAEPSGTRGGGWTTVPAPQATVATVASSVVSNTTVKQPGVAPADKDPSSSTVPAAGSTSVKLSFGMPQKKQGGFQFGLKKK</sequence>
<evidence type="ECO:0008006" key="10">
    <source>
        <dbReference type="Google" id="ProtNLM"/>
    </source>
</evidence>
<evidence type="ECO:0000313" key="8">
    <source>
        <dbReference type="EMBL" id="KAF7722185.1"/>
    </source>
</evidence>
<dbReference type="SUPFAM" id="SSF57667">
    <property type="entry name" value="beta-beta-alpha zinc fingers"/>
    <property type="match status" value="1"/>
</dbReference>
<dbReference type="PANTHER" id="PTHR47251">
    <property type="entry name" value="FINGER DOMAIN PROTEIN, PUTATIVE (AFU_ORTHOLOGUE AFUA_3G04180)-RELATED"/>
    <property type="match status" value="1"/>
</dbReference>
<evidence type="ECO:0000256" key="5">
    <source>
        <dbReference type="SAM" id="MobiDB-lite"/>
    </source>
</evidence>
<dbReference type="GO" id="GO:0008270">
    <property type="term" value="F:zinc ion binding"/>
    <property type="evidence" value="ECO:0007669"/>
    <property type="project" value="UniProtKB-KW"/>
</dbReference>
<dbReference type="InterPro" id="IPR036236">
    <property type="entry name" value="Znf_C2H2_sf"/>
</dbReference>
<accession>A0A8H7BMC3</accession>
<dbReference type="PANTHER" id="PTHR47251:SF1">
    <property type="entry name" value="FINGER DOMAIN PROTEIN, PUTATIVE (AFU_ORTHOLOGUE AFUA_3G04180)-RELATED"/>
    <property type="match status" value="1"/>
</dbReference>
<feature type="domain" description="G-patch" evidence="7">
    <location>
        <begin position="41"/>
        <end position="87"/>
    </location>
</feature>
<feature type="compositionally biased region" description="Basic and acidic residues" evidence="5">
    <location>
        <begin position="184"/>
        <end position="209"/>
    </location>
</feature>
<evidence type="ECO:0000256" key="3">
    <source>
        <dbReference type="ARBA" id="ARBA00022833"/>
    </source>
</evidence>
<feature type="region of interest" description="Disordered" evidence="5">
    <location>
        <begin position="88"/>
        <end position="119"/>
    </location>
</feature>
<name>A0A8H7BMC3_9FUNG</name>
<keyword evidence="1" id="KW-0479">Metal-binding</keyword>
<dbReference type="PROSITE" id="PS50174">
    <property type="entry name" value="G_PATCH"/>
    <property type="match status" value="1"/>
</dbReference>
<gene>
    <name evidence="8" type="ORF">EC973_003565</name>
</gene>
<dbReference type="Proteomes" id="UP000605846">
    <property type="component" value="Unassembled WGS sequence"/>
</dbReference>